<name>A0A1C9EI08_9CAUD</name>
<sequence>MNCDTGWHATTWDSSICLRCGKDLDDSDDNMMKTSTPNDW</sequence>
<proteinExistence type="predicted"/>
<reference evidence="2" key="1">
    <citation type="submission" date="2016-07" db="EMBL/GenBank/DDBJ databases">
        <authorList>
            <person name="Florea S."/>
            <person name="Webb J.S."/>
            <person name="Jaromczyk J."/>
            <person name="Schardl C.L."/>
        </authorList>
    </citation>
    <scope>NUCLEOTIDE SEQUENCE [LARGE SCALE GENOMIC DNA]</scope>
</reference>
<keyword evidence="2" id="KW-1185">Reference proteome</keyword>
<dbReference type="Proteomes" id="UP000221751">
    <property type="component" value="Segment"/>
</dbReference>
<evidence type="ECO:0000313" key="2">
    <source>
        <dbReference type="Proteomes" id="UP000221751"/>
    </source>
</evidence>
<accession>A0A1C9EI08</accession>
<dbReference type="RefSeq" id="YP_010754123.1">
    <property type="nucleotide sequence ID" value="NC_073456.1"/>
</dbReference>
<dbReference type="GeneID" id="80018706"/>
<dbReference type="KEGG" id="vg:80018706"/>
<dbReference type="EMBL" id="KX557288">
    <property type="protein sequence ID" value="AON97429.1"/>
    <property type="molecule type" value="Genomic_DNA"/>
</dbReference>
<organism evidence="1 2">
    <name type="scientific">Rhodococcus phage ChewyVIII</name>
    <dbReference type="NCBI Taxonomy" id="1887657"/>
    <lineage>
        <taxon>Viruses</taxon>
        <taxon>Duplodnaviria</taxon>
        <taxon>Heunggongvirae</taxon>
        <taxon>Uroviricota</taxon>
        <taxon>Caudoviricetes</taxon>
        <taxon>Chewyvirus</taxon>
        <taxon>Chewyvirus chewyVIII</taxon>
    </lineage>
</organism>
<gene>
    <name evidence="1" type="primary">6</name>
    <name evidence="1" type="ORF">SEA_CHEWYVIII_6</name>
</gene>
<protein>
    <submittedName>
        <fullName evidence="1">Uncharacterized protein</fullName>
    </submittedName>
</protein>
<evidence type="ECO:0000313" key="1">
    <source>
        <dbReference type="EMBL" id="AON97429.1"/>
    </source>
</evidence>